<reference evidence="2" key="1">
    <citation type="journal article" date="2022" name="bioRxiv">
        <title>Sequencing and chromosome-scale assembly of the giantPleurodeles waltlgenome.</title>
        <authorList>
            <person name="Brown T."/>
            <person name="Elewa A."/>
            <person name="Iarovenko S."/>
            <person name="Subramanian E."/>
            <person name="Araus A.J."/>
            <person name="Petzold A."/>
            <person name="Susuki M."/>
            <person name="Suzuki K.-i.T."/>
            <person name="Hayashi T."/>
            <person name="Toyoda A."/>
            <person name="Oliveira C."/>
            <person name="Osipova E."/>
            <person name="Leigh N.D."/>
            <person name="Simon A."/>
            <person name="Yun M.H."/>
        </authorList>
    </citation>
    <scope>NUCLEOTIDE SEQUENCE</scope>
    <source>
        <strain evidence="2">20211129_DDA</strain>
        <tissue evidence="2">Liver</tissue>
    </source>
</reference>
<feature type="compositionally biased region" description="Polar residues" evidence="1">
    <location>
        <begin position="10"/>
        <end position="33"/>
    </location>
</feature>
<dbReference type="AlphaFoldDB" id="A0AAV7U2C5"/>
<gene>
    <name evidence="2" type="ORF">NDU88_007201</name>
</gene>
<feature type="region of interest" description="Disordered" evidence="1">
    <location>
        <begin position="1"/>
        <end position="35"/>
    </location>
</feature>
<dbReference type="Proteomes" id="UP001066276">
    <property type="component" value="Chromosome 3_2"/>
</dbReference>
<name>A0AAV7U2C5_PLEWA</name>
<keyword evidence="3" id="KW-1185">Reference proteome</keyword>
<protein>
    <submittedName>
        <fullName evidence="2">Uncharacterized protein</fullName>
    </submittedName>
</protein>
<sequence length="148" mass="14953">MLAGALPSASHDSGSQVLATPQAQTSELTSCSDAPSLPAGSDVMGVSYGLTVASRWQPCPLLRTSAALMPVCVTLGLMPLLLQLLGAHPAPVSQPGRPHCVETENTPQGPAVNFPHFPLLGDCGPAGPGPLASPPVAPHLPCLQATVL</sequence>
<dbReference type="EMBL" id="JANPWB010000006">
    <property type="protein sequence ID" value="KAJ1182003.1"/>
    <property type="molecule type" value="Genomic_DNA"/>
</dbReference>
<proteinExistence type="predicted"/>
<evidence type="ECO:0000313" key="2">
    <source>
        <dbReference type="EMBL" id="KAJ1182003.1"/>
    </source>
</evidence>
<evidence type="ECO:0000256" key="1">
    <source>
        <dbReference type="SAM" id="MobiDB-lite"/>
    </source>
</evidence>
<evidence type="ECO:0000313" key="3">
    <source>
        <dbReference type="Proteomes" id="UP001066276"/>
    </source>
</evidence>
<comment type="caution">
    <text evidence="2">The sequence shown here is derived from an EMBL/GenBank/DDBJ whole genome shotgun (WGS) entry which is preliminary data.</text>
</comment>
<accession>A0AAV7U2C5</accession>
<organism evidence="2 3">
    <name type="scientific">Pleurodeles waltl</name>
    <name type="common">Iberian ribbed newt</name>
    <dbReference type="NCBI Taxonomy" id="8319"/>
    <lineage>
        <taxon>Eukaryota</taxon>
        <taxon>Metazoa</taxon>
        <taxon>Chordata</taxon>
        <taxon>Craniata</taxon>
        <taxon>Vertebrata</taxon>
        <taxon>Euteleostomi</taxon>
        <taxon>Amphibia</taxon>
        <taxon>Batrachia</taxon>
        <taxon>Caudata</taxon>
        <taxon>Salamandroidea</taxon>
        <taxon>Salamandridae</taxon>
        <taxon>Pleurodelinae</taxon>
        <taxon>Pleurodeles</taxon>
    </lineage>
</organism>